<accession>A0A7C1K4J2</accession>
<dbReference type="InterPro" id="IPR003379">
    <property type="entry name" value="Carboxylase_cons_dom"/>
</dbReference>
<dbReference type="GO" id="GO:0005737">
    <property type="term" value="C:cytoplasm"/>
    <property type="evidence" value="ECO:0007669"/>
    <property type="project" value="TreeGrafter"/>
</dbReference>
<dbReference type="PROSITE" id="PS50991">
    <property type="entry name" value="PYR_CT"/>
    <property type="match status" value="1"/>
</dbReference>
<dbReference type="InterPro" id="IPR055268">
    <property type="entry name" value="PCB-like"/>
</dbReference>
<protein>
    <submittedName>
        <fullName evidence="1">Biotin carboxyl carrier protein</fullName>
    </submittedName>
</protein>
<dbReference type="Gene3D" id="3.20.20.70">
    <property type="entry name" value="Aldolase class I"/>
    <property type="match status" value="1"/>
</dbReference>
<evidence type="ECO:0000313" key="1">
    <source>
        <dbReference type="EMBL" id="HEF65151.1"/>
    </source>
</evidence>
<gene>
    <name evidence="1" type="ORF">ENP47_06115</name>
</gene>
<dbReference type="PANTHER" id="PTHR43778">
    <property type="entry name" value="PYRUVATE CARBOXYLASE"/>
    <property type="match status" value="1"/>
</dbReference>
<reference evidence="1" key="1">
    <citation type="journal article" date="2020" name="mSystems">
        <title>Genome- and Community-Level Interaction Insights into Carbon Utilization and Element Cycling Functions of Hydrothermarchaeota in Hydrothermal Sediment.</title>
        <authorList>
            <person name="Zhou Z."/>
            <person name="Liu Y."/>
            <person name="Xu W."/>
            <person name="Pan J."/>
            <person name="Luo Z.H."/>
            <person name="Li M."/>
        </authorList>
    </citation>
    <scope>NUCLEOTIDE SEQUENCE [LARGE SCALE GENOMIC DNA]</scope>
    <source>
        <strain evidence="1">SpSt-222</strain>
    </source>
</reference>
<dbReference type="AlphaFoldDB" id="A0A7C1K4J2"/>
<proteinExistence type="predicted"/>
<dbReference type="EMBL" id="DSJL01000011">
    <property type="protein sequence ID" value="HEF65151.1"/>
    <property type="molecule type" value="Genomic_DNA"/>
</dbReference>
<dbReference type="GO" id="GO:0006094">
    <property type="term" value="P:gluconeogenesis"/>
    <property type="evidence" value="ECO:0007669"/>
    <property type="project" value="TreeGrafter"/>
</dbReference>
<dbReference type="GO" id="GO:0004736">
    <property type="term" value="F:pyruvate carboxylase activity"/>
    <property type="evidence" value="ECO:0007669"/>
    <property type="project" value="TreeGrafter"/>
</dbReference>
<dbReference type="PANTHER" id="PTHR43778:SF2">
    <property type="entry name" value="PYRUVATE CARBOXYLASE, MITOCHONDRIAL"/>
    <property type="match status" value="1"/>
</dbReference>
<dbReference type="InterPro" id="IPR013785">
    <property type="entry name" value="Aldolase_TIM"/>
</dbReference>
<name>A0A7C1K4J2_THERO</name>
<dbReference type="CDD" id="cd07937">
    <property type="entry name" value="DRE_TIM_PC_TC_5S"/>
    <property type="match status" value="1"/>
</dbReference>
<organism evidence="1">
    <name type="scientific">Thermomicrobium roseum</name>
    <dbReference type="NCBI Taxonomy" id="500"/>
    <lineage>
        <taxon>Bacteria</taxon>
        <taxon>Pseudomonadati</taxon>
        <taxon>Thermomicrobiota</taxon>
        <taxon>Thermomicrobia</taxon>
        <taxon>Thermomicrobiales</taxon>
        <taxon>Thermomicrobiaceae</taxon>
        <taxon>Thermomicrobium</taxon>
    </lineage>
</organism>
<dbReference type="SUPFAM" id="SSF89000">
    <property type="entry name" value="post-HMGL domain-like"/>
    <property type="match status" value="1"/>
</dbReference>
<dbReference type="Pfam" id="PF00682">
    <property type="entry name" value="HMGL-like"/>
    <property type="match status" value="1"/>
</dbReference>
<dbReference type="SUPFAM" id="SSF51569">
    <property type="entry name" value="Aldolase"/>
    <property type="match status" value="1"/>
</dbReference>
<dbReference type="InterPro" id="IPR000891">
    <property type="entry name" value="PYR_CT"/>
</dbReference>
<sequence>MAPRIQLIDVTLRDGNQSLWSAIGIDTRTVVDVAPWLDRAGFKCIDFTTSTHMAISVRYHREDPYEKIRLARQLMPNTPLIFMTTGMRFITWEPAPRAIIRLAMRVMVRHGIRRIQIVEPMNNMSALLEAARIAREEGAEQVVAGLVYSISPVHTDEFYVRCAEELARERQLLDTVYIKDPSGLLTPERVETIVPALRRALGDDMPLEIHSHCTMGMAPLCYLRAVQLGVQTVHTAIPPLAEGTSLPSIYRTVANLRELGFEVDIDLEPLAYVSEYLQRLARRKKFPVGRPLEYDVSYYRHQVPGGMITTLQRHLKEVGAEHRFDAVLEEIVRVRAELGYPIMVTPYSQLVATQALLNIESRERYEKVPDEVIKYVLGRFGPPPAPIDPWVKERVLSLPRARELDVPIPEPTLEELRRTFGATISDEELLLRWALPADQVDAALARKIGHPAPTGNNLTHPIAQLIAEVARKPSISYFHLEKDGIRLTLSRQNGLPLSVQASTEGSIPHDRHPA</sequence>
<dbReference type="Pfam" id="PF02436">
    <property type="entry name" value="PYC_OADA"/>
    <property type="match status" value="1"/>
</dbReference>
<comment type="caution">
    <text evidence="1">The sequence shown here is derived from an EMBL/GenBank/DDBJ whole genome shotgun (WGS) entry which is preliminary data.</text>
</comment>